<dbReference type="EMBL" id="JACGWJ010000966">
    <property type="protein sequence ID" value="KAL0286294.1"/>
    <property type="molecule type" value="Genomic_DNA"/>
</dbReference>
<dbReference type="Pfam" id="PF03108">
    <property type="entry name" value="DBD_Tnp_Mut"/>
    <property type="match status" value="1"/>
</dbReference>
<evidence type="ECO:0000313" key="2">
    <source>
        <dbReference type="EMBL" id="KAL0286294.1"/>
    </source>
</evidence>
<dbReference type="PANTHER" id="PTHR31973">
    <property type="entry name" value="POLYPROTEIN, PUTATIVE-RELATED"/>
    <property type="match status" value="1"/>
</dbReference>
<sequence>MVMIRAERHLNMSPPVYHQVKNREFIVYIEYDPPQPQEVAVESARIEKNAIEKKKNKGKQKVKGKGKDKGEVTREDDIEFLGEVPVDEVGHIIKGVGFVEDLAGKTHIHETGEVGMGDIDEDDMDDADFVGNDYGLESVSGDDEYDDELYENFVDDVSAEISAHETNSESSGDMVVSNNDMDEHRLSEDDDNEHNFPVFNLVEMYNPSLELGMIFCSKKEFKKAVQSYAIKQKRSVKFTKNDSFRVYAVCAGDGCQWKIHANKLKKEETFQIILYQDEHTCPQVFNVRNVKTSWLSEKYLQDFKSDPKRNVKGWRVDIMNQLRCHVSRDQAYGAKRQALKKLEGSPEHQFSKLWDYAEELRRTNPGSTIILG</sequence>
<reference evidence="2" key="1">
    <citation type="submission" date="2020-06" db="EMBL/GenBank/DDBJ databases">
        <authorList>
            <person name="Li T."/>
            <person name="Hu X."/>
            <person name="Zhang T."/>
            <person name="Song X."/>
            <person name="Zhang H."/>
            <person name="Dai N."/>
            <person name="Sheng W."/>
            <person name="Hou X."/>
            <person name="Wei L."/>
        </authorList>
    </citation>
    <scope>NUCLEOTIDE SEQUENCE</scope>
    <source>
        <strain evidence="2">G02</strain>
        <tissue evidence="2">Leaf</tissue>
    </source>
</reference>
<organism evidence="2">
    <name type="scientific">Sesamum radiatum</name>
    <name type="common">Black benniseed</name>
    <dbReference type="NCBI Taxonomy" id="300843"/>
    <lineage>
        <taxon>Eukaryota</taxon>
        <taxon>Viridiplantae</taxon>
        <taxon>Streptophyta</taxon>
        <taxon>Embryophyta</taxon>
        <taxon>Tracheophyta</taxon>
        <taxon>Spermatophyta</taxon>
        <taxon>Magnoliopsida</taxon>
        <taxon>eudicotyledons</taxon>
        <taxon>Gunneridae</taxon>
        <taxon>Pentapetalae</taxon>
        <taxon>asterids</taxon>
        <taxon>lamiids</taxon>
        <taxon>Lamiales</taxon>
        <taxon>Pedaliaceae</taxon>
        <taxon>Sesamum</taxon>
    </lineage>
</organism>
<dbReference type="PANTHER" id="PTHR31973:SF187">
    <property type="entry name" value="MUTATOR TRANSPOSASE MUDRA PROTEIN"/>
    <property type="match status" value="1"/>
</dbReference>
<feature type="domain" description="Transposase MuDR plant" evidence="1">
    <location>
        <begin position="209"/>
        <end position="272"/>
    </location>
</feature>
<dbReference type="InterPro" id="IPR004332">
    <property type="entry name" value="Transposase_MuDR"/>
</dbReference>
<comment type="caution">
    <text evidence="2">The sequence shown here is derived from an EMBL/GenBank/DDBJ whole genome shotgun (WGS) entry which is preliminary data.</text>
</comment>
<evidence type="ECO:0000259" key="1">
    <source>
        <dbReference type="Pfam" id="PF03108"/>
    </source>
</evidence>
<reference evidence="2" key="2">
    <citation type="journal article" date="2024" name="Plant">
        <title>Genomic evolution and insights into agronomic trait innovations of Sesamum species.</title>
        <authorList>
            <person name="Miao H."/>
            <person name="Wang L."/>
            <person name="Qu L."/>
            <person name="Liu H."/>
            <person name="Sun Y."/>
            <person name="Le M."/>
            <person name="Wang Q."/>
            <person name="Wei S."/>
            <person name="Zheng Y."/>
            <person name="Lin W."/>
            <person name="Duan Y."/>
            <person name="Cao H."/>
            <person name="Xiong S."/>
            <person name="Wang X."/>
            <person name="Wei L."/>
            <person name="Li C."/>
            <person name="Ma Q."/>
            <person name="Ju M."/>
            <person name="Zhao R."/>
            <person name="Li G."/>
            <person name="Mu C."/>
            <person name="Tian Q."/>
            <person name="Mei H."/>
            <person name="Zhang T."/>
            <person name="Gao T."/>
            <person name="Zhang H."/>
        </authorList>
    </citation>
    <scope>NUCLEOTIDE SEQUENCE</scope>
    <source>
        <strain evidence="2">G02</strain>
    </source>
</reference>
<accession>A0AAW2IW15</accession>
<name>A0AAW2IW15_SESRA</name>
<protein>
    <recommendedName>
        <fullName evidence="1">Transposase MuDR plant domain-containing protein</fullName>
    </recommendedName>
</protein>
<dbReference type="AlphaFoldDB" id="A0AAW2IW15"/>
<gene>
    <name evidence="2" type="ORF">Sradi_7152800</name>
</gene>
<proteinExistence type="predicted"/>